<sequence length="341" mass="36804">MVGSEERAQTAGTRTLLRAVAEPRATRAAYWNEVVAASLGGLDLRLDDGPDGRDELLIGTVGPLQVAVSRSGPGEAFRTAAHIRRHDPEHFVVFVQAEGVTLSEQDGRRCRFEPGDIGISDLSRPLHCAYSERRAIMLSYPKALSPLPEHRVTGLTGVAVPGTDGTAALVSGLVRQLPEHLDADDGADGARIGSAILDLVNVGLAARLDQEQAVPVETRSRALLHRCRGFIEVHLADAGLTPAVVAAAHHISLRYLHRLFQPTGESVATLIRSRRLDRCRRDLLDPGLRQRPVAAIGARWGLTNPAHFNRAFKDRFGLPPAEYRAVHGAWAGNSPTSSQSI</sequence>
<dbReference type="GO" id="GO:0043565">
    <property type="term" value="F:sequence-specific DNA binding"/>
    <property type="evidence" value="ECO:0007669"/>
    <property type="project" value="InterPro"/>
</dbReference>
<evidence type="ECO:0000259" key="4">
    <source>
        <dbReference type="PROSITE" id="PS01124"/>
    </source>
</evidence>
<dbReference type="EMBL" id="SLWN01000007">
    <property type="protein sequence ID" value="TCO26111.1"/>
    <property type="molecule type" value="Genomic_DNA"/>
</dbReference>
<dbReference type="PANTHER" id="PTHR46796">
    <property type="entry name" value="HTH-TYPE TRANSCRIPTIONAL ACTIVATOR RHAS-RELATED"/>
    <property type="match status" value="1"/>
</dbReference>
<dbReference type="InterPro" id="IPR035418">
    <property type="entry name" value="AraC-bd_2"/>
</dbReference>
<dbReference type="Gene3D" id="1.10.10.60">
    <property type="entry name" value="Homeodomain-like"/>
    <property type="match status" value="1"/>
</dbReference>
<name>A0A4R2HCI8_9ACTN</name>
<evidence type="ECO:0000256" key="2">
    <source>
        <dbReference type="ARBA" id="ARBA00023125"/>
    </source>
</evidence>
<evidence type="ECO:0000256" key="3">
    <source>
        <dbReference type="ARBA" id="ARBA00023163"/>
    </source>
</evidence>
<dbReference type="Proteomes" id="UP000294508">
    <property type="component" value="Unassembled WGS sequence"/>
</dbReference>
<keyword evidence="1" id="KW-0805">Transcription regulation</keyword>
<dbReference type="InterPro" id="IPR018060">
    <property type="entry name" value="HTH_AraC"/>
</dbReference>
<gene>
    <name evidence="5" type="ORF">EV652_1072</name>
</gene>
<accession>A0A4R2HCI8</accession>
<dbReference type="GO" id="GO:0003700">
    <property type="term" value="F:DNA-binding transcription factor activity"/>
    <property type="evidence" value="ECO:0007669"/>
    <property type="project" value="InterPro"/>
</dbReference>
<organism evidence="5 6">
    <name type="scientific">Kribbella steppae</name>
    <dbReference type="NCBI Taxonomy" id="2512223"/>
    <lineage>
        <taxon>Bacteria</taxon>
        <taxon>Bacillati</taxon>
        <taxon>Actinomycetota</taxon>
        <taxon>Actinomycetes</taxon>
        <taxon>Propionibacteriales</taxon>
        <taxon>Kribbellaceae</taxon>
        <taxon>Kribbella</taxon>
    </lineage>
</organism>
<keyword evidence="6" id="KW-1185">Reference proteome</keyword>
<dbReference type="SUPFAM" id="SSF46689">
    <property type="entry name" value="Homeodomain-like"/>
    <property type="match status" value="1"/>
</dbReference>
<keyword evidence="3" id="KW-0804">Transcription</keyword>
<evidence type="ECO:0000313" key="6">
    <source>
        <dbReference type="Proteomes" id="UP000294508"/>
    </source>
</evidence>
<proteinExistence type="predicted"/>
<comment type="caution">
    <text evidence="5">The sequence shown here is derived from an EMBL/GenBank/DDBJ whole genome shotgun (WGS) entry which is preliminary data.</text>
</comment>
<dbReference type="PROSITE" id="PS01124">
    <property type="entry name" value="HTH_ARAC_FAMILY_2"/>
    <property type="match status" value="1"/>
</dbReference>
<dbReference type="Pfam" id="PF12833">
    <property type="entry name" value="HTH_18"/>
    <property type="match status" value="1"/>
</dbReference>
<dbReference type="AlphaFoldDB" id="A0A4R2HCI8"/>
<evidence type="ECO:0000256" key="1">
    <source>
        <dbReference type="ARBA" id="ARBA00023015"/>
    </source>
</evidence>
<feature type="domain" description="HTH araC/xylS-type" evidence="4">
    <location>
        <begin position="225"/>
        <end position="326"/>
    </location>
</feature>
<dbReference type="InterPro" id="IPR050204">
    <property type="entry name" value="AraC_XylS_family_regulators"/>
</dbReference>
<evidence type="ECO:0000313" key="5">
    <source>
        <dbReference type="EMBL" id="TCO26111.1"/>
    </source>
</evidence>
<protein>
    <submittedName>
        <fullName evidence="5">AraC-like DNA-binding protein</fullName>
    </submittedName>
</protein>
<dbReference type="Pfam" id="PF14525">
    <property type="entry name" value="AraC_binding_2"/>
    <property type="match status" value="1"/>
</dbReference>
<dbReference type="InterPro" id="IPR009057">
    <property type="entry name" value="Homeodomain-like_sf"/>
</dbReference>
<dbReference type="SMART" id="SM00342">
    <property type="entry name" value="HTH_ARAC"/>
    <property type="match status" value="1"/>
</dbReference>
<reference evidence="5 6" key="1">
    <citation type="journal article" date="2015" name="Stand. Genomic Sci.">
        <title>Genomic Encyclopedia of Bacterial and Archaeal Type Strains, Phase III: the genomes of soil and plant-associated and newly described type strains.</title>
        <authorList>
            <person name="Whitman W.B."/>
            <person name="Woyke T."/>
            <person name="Klenk H.P."/>
            <person name="Zhou Y."/>
            <person name="Lilburn T.G."/>
            <person name="Beck B.J."/>
            <person name="De Vos P."/>
            <person name="Vandamme P."/>
            <person name="Eisen J.A."/>
            <person name="Garrity G."/>
            <person name="Hugenholtz P."/>
            <person name="Kyrpides N.C."/>
        </authorList>
    </citation>
    <scope>NUCLEOTIDE SEQUENCE [LARGE SCALE GENOMIC DNA]</scope>
    <source>
        <strain evidence="5 6">VKM Ac-2572</strain>
    </source>
</reference>
<keyword evidence="2 5" id="KW-0238">DNA-binding</keyword>
<dbReference type="PANTHER" id="PTHR46796:SF6">
    <property type="entry name" value="ARAC SUBFAMILY"/>
    <property type="match status" value="1"/>
</dbReference>